<dbReference type="Pfam" id="PF02405">
    <property type="entry name" value="MlaE"/>
    <property type="match status" value="1"/>
</dbReference>
<evidence type="ECO:0000256" key="5">
    <source>
        <dbReference type="ARBA" id="ARBA00022989"/>
    </source>
</evidence>
<dbReference type="GO" id="GO:0043190">
    <property type="term" value="C:ATP-binding cassette (ABC) transporter complex"/>
    <property type="evidence" value="ECO:0007669"/>
    <property type="project" value="InterPro"/>
</dbReference>
<evidence type="ECO:0000256" key="1">
    <source>
        <dbReference type="ARBA" id="ARBA00004141"/>
    </source>
</evidence>
<dbReference type="AlphaFoldDB" id="A0A2M7EA50"/>
<dbReference type="PANTHER" id="PTHR30188">
    <property type="entry name" value="ABC TRANSPORTER PERMEASE PROTEIN-RELATED"/>
    <property type="match status" value="1"/>
</dbReference>
<feature type="transmembrane region" description="Helical" evidence="7">
    <location>
        <begin position="236"/>
        <end position="258"/>
    </location>
</feature>
<comment type="similarity">
    <text evidence="2 7">Belongs to the MlaE permease family.</text>
</comment>
<evidence type="ECO:0000256" key="7">
    <source>
        <dbReference type="RuleBase" id="RU362044"/>
    </source>
</evidence>
<name>A0A2M7EA50_9BACT</name>
<evidence type="ECO:0000313" key="8">
    <source>
        <dbReference type="EMBL" id="PIV64622.1"/>
    </source>
</evidence>
<protein>
    <submittedName>
        <fullName evidence="8">ABC transporter permease</fullName>
    </submittedName>
</protein>
<keyword evidence="5 7" id="KW-1133">Transmembrane helix</keyword>
<keyword evidence="4 7" id="KW-0812">Transmembrane</keyword>
<proteinExistence type="inferred from homology"/>
<feature type="transmembrane region" description="Helical" evidence="7">
    <location>
        <begin position="198"/>
        <end position="216"/>
    </location>
</feature>
<organism evidence="8 9">
    <name type="scientific">bacterium (Candidatus Ratteibacteria) CG01_land_8_20_14_3_00_40_19</name>
    <dbReference type="NCBI Taxonomy" id="2014290"/>
    <lineage>
        <taxon>Bacteria</taxon>
        <taxon>Candidatus Ratteibacteria</taxon>
    </lineage>
</organism>
<feature type="transmembrane region" description="Helical" evidence="7">
    <location>
        <begin position="56"/>
        <end position="75"/>
    </location>
</feature>
<dbReference type="PANTHER" id="PTHR30188:SF4">
    <property type="entry name" value="PROTEIN TRIGALACTOSYLDIACYLGLYCEROL 1, CHLOROPLASTIC"/>
    <property type="match status" value="1"/>
</dbReference>
<comment type="caution">
    <text evidence="8">The sequence shown here is derived from an EMBL/GenBank/DDBJ whole genome shotgun (WGS) entry which is preliminary data.</text>
</comment>
<dbReference type="InterPro" id="IPR030802">
    <property type="entry name" value="Permease_MalE"/>
</dbReference>
<feature type="transmembrane region" description="Helical" evidence="7">
    <location>
        <begin position="148"/>
        <end position="177"/>
    </location>
</feature>
<dbReference type="NCBIfam" id="TIGR00056">
    <property type="entry name" value="MlaE family lipid ABC transporter permease subunit"/>
    <property type="match status" value="1"/>
</dbReference>
<evidence type="ECO:0000256" key="3">
    <source>
        <dbReference type="ARBA" id="ARBA00022448"/>
    </source>
</evidence>
<keyword evidence="3" id="KW-0813">Transport</keyword>
<gene>
    <name evidence="8" type="ORF">COS11_01200</name>
</gene>
<accession>A0A2M7EA50</accession>
<comment type="subcellular location">
    <subcellularLocation>
        <location evidence="1">Membrane</location>
        <topology evidence="1">Multi-pass membrane protein</topology>
    </subcellularLocation>
</comment>
<dbReference type="GO" id="GO:0005548">
    <property type="term" value="F:phospholipid transporter activity"/>
    <property type="evidence" value="ECO:0007669"/>
    <property type="project" value="TreeGrafter"/>
</dbReference>
<dbReference type="EMBL" id="PETL01000061">
    <property type="protein sequence ID" value="PIV64622.1"/>
    <property type="molecule type" value="Genomic_DNA"/>
</dbReference>
<evidence type="ECO:0000313" key="9">
    <source>
        <dbReference type="Proteomes" id="UP000228886"/>
    </source>
</evidence>
<reference evidence="9" key="1">
    <citation type="submission" date="2017-09" db="EMBL/GenBank/DDBJ databases">
        <title>Depth-based differentiation of microbial function through sediment-hosted aquifers and enrichment of novel symbionts in the deep terrestrial subsurface.</title>
        <authorList>
            <person name="Probst A.J."/>
            <person name="Ladd B."/>
            <person name="Jarett J.K."/>
            <person name="Geller-Mcgrath D.E."/>
            <person name="Sieber C.M.K."/>
            <person name="Emerson J.B."/>
            <person name="Anantharaman K."/>
            <person name="Thomas B.C."/>
            <person name="Malmstrom R."/>
            <person name="Stieglmeier M."/>
            <person name="Klingl A."/>
            <person name="Woyke T."/>
            <person name="Ryan C.M."/>
            <person name="Banfield J.F."/>
        </authorList>
    </citation>
    <scope>NUCLEOTIDE SEQUENCE [LARGE SCALE GENOMIC DNA]</scope>
</reference>
<keyword evidence="6 7" id="KW-0472">Membrane</keyword>
<evidence type="ECO:0000256" key="4">
    <source>
        <dbReference type="ARBA" id="ARBA00022692"/>
    </source>
</evidence>
<sequence length="259" mass="28344">MVTEVLENLGKNGLNFFCYLGSLGILSLKTIASFFNSRFRGREILKQMNEFGNKSFPMVALVSVFIGMILAMQSASALRMVGAQLYVGSLVSLSAVREMSAIFVALVVASRVGAAITAEIGTMQVTEQIDALRSLAVNPVNYLVAPRLLAAVITLPFLTLFSIFISILGGWFVAVYGMKLGSNLYLYHAFKFIYLKDFLISFLKAFIFGFIIVIVSCRQGFETTGGAEGVGKVTTFSVVFSFLLIILANLIITAFFYFL</sequence>
<dbReference type="InterPro" id="IPR003453">
    <property type="entry name" value="ABC_MlaE_roteobac"/>
</dbReference>
<dbReference type="Proteomes" id="UP000228886">
    <property type="component" value="Unassembled WGS sequence"/>
</dbReference>
<evidence type="ECO:0000256" key="2">
    <source>
        <dbReference type="ARBA" id="ARBA00007556"/>
    </source>
</evidence>
<evidence type="ECO:0000256" key="6">
    <source>
        <dbReference type="ARBA" id="ARBA00023136"/>
    </source>
</evidence>
<feature type="transmembrane region" description="Helical" evidence="7">
    <location>
        <begin position="14"/>
        <end position="35"/>
    </location>
</feature>